<feature type="region of interest" description="Disordered" evidence="1">
    <location>
        <begin position="114"/>
        <end position="173"/>
    </location>
</feature>
<accession>A0A0G4FFQ5</accession>
<evidence type="ECO:0000313" key="2">
    <source>
        <dbReference type="EMBL" id="CEM12014.1"/>
    </source>
</evidence>
<name>A0A0G4FFQ5_VITBC</name>
<evidence type="ECO:0000313" key="3">
    <source>
        <dbReference type="Proteomes" id="UP000041254"/>
    </source>
</evidence>
<dbReference type="EMBL" id="CDMY01000430">
    <property type="protein sequence ID" value="CEM12014.1"/>
    <property type="molecule type" value="Genomic_DNA"/>
</dbReference>
<feature type="compositionally biased region" description="Basic and acidic residues" evidence="1">
    <location>
        <begin position="80"/>
        <end position="98"/>
    </location>
</feature>
<dbReference type="VEuPathDB" id="CryptoDB:Vbra_1217"/>
<dbReference type="AlphaFoldDB" id="A0A0G4FFQ5"/>
<dbReference type="InParanoid" id="A0A0G4FFQ5"/>
<evidence type="ECO:0008006" key="4">
    <source>
        <dbReference type="Google" id="ProtNLM"/>
    </source>
</evidence>
<proteinExistence type="predicted"/>
<keyword evidence="3" id="KW-1185">Reference proteome</keyword>
<feature type="compositionally biased region" description="Low complexity" evidence="1">
    <location>
        <begin position="154"/>
        <end position="173"/>
    </location>
</feature>
<feature type="region of interest" description="Disordered" evidence="1">
    <location>
        <begin position="1"/>
        <end position="100"/>
    </location>
</feature>
<evidence type="ECO:0000256" key="1">
    <source>
        <dbReference type="SAM" id="MobiDB-lite"/>
    </source>
</evidence>
<feature type="compositionally biased region" description="Basic and acidic residues" evidence="1">
    <location>
        <begin position="1"/>
        <end position="14"/>
    </location>
</feature>
<sequence>MSSRPEEPEREPRRSRTPPSPRLSQRGRNWDRQRSRSRSRSPPSPPRRRADDDASPRNEVREEDVERGLLAMSKKSLNKAIDDLPRRIRPRDAPESTQERITLLLRHYRELPESRLSKILSKASKDDRKRRKREKEKKRRSEKARSKRSRDDSPSSPSSEEAAAPPAKAPQRQADIIPSSATIANYQKAFGLAFGSYSFAGLQSAEKLGLQQDHTMVAEGARDVIEARMGKAAQQAPPGGAQPKRGVIVRDDPKKWWTCVCGTKNYQTKHECHKCKRLRGGAWSTGY</sequence>
<dbReference type="Proteomes" id="UP000041254">
    <property type="component" value="Unassembled WGS sequence"/>
</dbReference>
<feature type="compositionally biased region" description="Basic residues" evidence="1">
    <location>
        <begin position="128"/>
        <end position="148"/>
    </location>
</feature>
<gene>
    <name evidence="2" type="ORF">Vbra_1217</name>
</gene>
<protein>
    <recommendedName>
        <fullName evidence="4">RanBP2-type domain-containing protein</fullName>
    </recommendedName>
</protein>
<reference evidence="2 3" key="1">
    <citation type="submission" date="2014-11" db="EMBL/GenBank/DDBJ databases">
        <authorList>
            <person name="Zhu J."/>
            <person name="Qi W."/>
            <person name="Song R."/>
        </authorList>
    </citation>
    <scope>NUCLEOTIDE SEQUENCE [LARGE SCALE GENOMIC DNA]</scope>
</reference>
<organism evidence="2 3">
    <name type="scientific">Vitrella brassicaformis (strain CCMP3155)</name>
    <dbReference type="NCBI Taxonomy" id="1169540"/>
    <lineage>
        <taxon>Eukaryota</taxon>
        <taxon>Sar</taxon>
        <taxon>Alveolata</taxon>
        <taxon>Colpodellida</taxon>
        <taxon>Vitrellaceae</taxon>
        <taxon>Vitrella</taxon>
    </lineage>
</organism>
<feature type="compositionally biased region" description="Basic and acidic residues" evidence="1">
    <location>
        <begin position="48"/>
        <end position="67"/>
    </location>
</feature>